<dbReference type="Proteomes" id="UP000290365">
    <property type="component" value="Chromosome"/>
</dbReference>
<proteinExistence type="predicted"/>
<feature type="domain" description="FAD-binding" evidence="2">
    <location>
        <begin position="2"/>
        <end position="333"/>
    </location>
</feature>
<protein>
    <recommendedName>
        <fullName evidence="2">FAD-binding domain-containing protein</fullName>
    </recommendedName>
</protein>
<name>A0A4P6JI43_KTERU</name>
<dbReference type="Pfam" id="PF01494">
    <property type="entry name" value="FAD_binding_3"/>
    <property type="match status" value="1"/>
</dbReference>
<organism evidence="3 4">
    <name type="scientific">Ktedonosporobacter rubrisoli</name>
    <dbReference type="NCBI Taxonomy" id="2509675"/>
    <lineage>
        <taxon>Bacteria</taxon>
        <taxon>Bacillati</taxon>
        <taxon>Chloroflexota</taxon>
        <taxon>Ktedonobacteria</taxon>
        <taxon>Ktedonobacterales</taxon>
        <taxon>Ktedonosporobacteraceae</taxon>
        <taxon>Ktedonosporobacter</taxon>
    </lineage>
</organism>
<dbReference type="RefSeq" id="WP_129885317.1">
    <property type="nucleotide sequence ID" value="NZ_CP035758.1"/>
</dbReference>
<dbReference type="OrthoDB" id="9766816at2"/>
<accession>A0A4P6JI43</accession>
<dbReference type="PANTHER" id="PTHR46865">
    <property type="entry name" value="OXIDOREDUCTASE-RELATED"/>
    <property type="match status" value="1"/>
</dbReference>
<evidence type="ECO:0000313" key="3">
    <source>
        <dbReference type="EMBL" id="QBD74718.1"/>
    </source>
</evidence>
<dbReference type="PRINTS" id="PR00420">
    <property type="entry name" value="RNGMNOXGNASE"/>
</dbReference>
<dbReference type="GO" id="GO:0071949">
    <property type="term" value="F:FAD binding"/>
    <property type="evidence" value="ECO:0007669"/>
    <property type="project" value="InterPro"/>
</dbReference>
<dbReference type="InterPro" id="IPR036188">
    <property type="entry name" value="FAD/NAD-bd_sf"/>
</dbReference>
<dbReference type="KEGG" id="kbs:EPA93_01415"/>
<dbReference type="EMBL" id="CP035758">
    <property type="protein sequence ID" value="QBD74718.1"/>
    <property type="molecule type" value="Genomic_DNA"/>
</dbReference>
<keyword evidence="4" id="KW-1185">Reference proteome</keyword>
<dbReference type="Gene3D" id="3.30.9.10">
    <property type="entry name" value="D-Amino Acid Oxidase, subunit A, domain 2"/>
    <property type="match status" value="1"/>
</dbReference>
<dbReference type="Gene3D" id="3.50.50.60">
    <property type="entry name" value="FAD/NAD(P)-binding domain"/>
    <property type="match status" value="1"/>
</dbReference>
<dbReference type="InterPro" id="IPR002938">
    <property type="entry name" value="FAD-bd"/>
</dbReference>
<dbReference type="AlphaFoldDB" id="A0A4P6JI43"/>
<evidence type="ECO:0000259" key="2">
    <source>
        <dbReference type="Pfam" id="PF01494"/>
    </source>
</evidence>
<feature type="region of interest" description="Disordered" evidence="1">
    <location>
        <begin position="389"/>
        <end position="412"/>
    </location>
</feature>
<dbReference type="SUPFAM" id="SSF51905">
    <property type="entry name" value="FAD/NAD(P)-binding domain"/>
    <property type="match status" value="1"/>
</dbReference>
<evidence type="ECO:0000313" key="4">
    <source>
        <dbReference type="Proteomes" id="UP000290365"/>
    </source>
</evidence>
<evidence type="ECO:0000256" key="1">
    <source>
        <dbReference type="SAM" id="MobiDB-lite"/>
    </source>
</evidence>
<reference evidence="3 4" key="1">
    <citation type="submission" date="2019-01" db="EMBL/GenBank/DDBJ databases">
        <title>Ktedonosporobacter rubrisoli SCAWS-G2.</title>
        <authorList>
            <person name="Huang Y."/>
            <person name="Yan B."/>
        </authorList>
    </citation>
    <scope>NUCLEOTIDE SEQUENCE [LARGE SCALE GENOMIC DNA]</scope>
    <source>
        <strain evidence="3 4">SCAWS-G2</strain>
    </source>
</reference>
<sequence length="412" mass="46129">MRVLISGGGIAGLTLAYWLNRYGISSVVIEQAAEIRRDGYGLAFSGAGYEVARRMGLIERLASQQLPFEAIAYVTKTGKRIAKLDSTLMQEIMGGKYMPLLRSTLEETLYSILPDQVEVRFGCTLTQVTQGPESVTVTFNDGTTESFDLLIGADGVHSKTRSLVFGPEEQFARYLGYNIACFPLTDRYGIDLNWKMHLEPGRLASAYCTQRAGEIVTFFMYQADKHEHIPRAQRLAHLQERFASVGWVTQLMLKDATEPERIFMDTVFQIEMPAWHAGRVALIGDACGSLTFISMQGAALAMGGAYLLARALHECADHQEAFQRYEAQMRPHVLTQQKNARLISKFFLPGNSFAMFMQNTMMRILFRRAFRKLLHLQFGAEYVELPAESGPVPSTMQEEAASQRGGKCRVKS</sequence>
<gene>
    <name evidence="3" type="ORF">EPA93_01415</name>
</gene>
<dbReference type="InterPro" id="IPR051704">
    <property type="entry name" value="FAD_aromatic-hydroxylase"/>
</dbReference>